<organism evidence="1 2">
    <name type="scientific">Ameca splendens</name>
    <dbReference type="NCBI Taxonomy" id="208324"/>
    <lineage>
        <taxon>Eukaryota</taxon>
        <taxon>Metazoa</taxon>
        <taxon>Chordata</taxon>
        <taxon>Craniata</taxon>
        <taxon>Vertebrata</taxon>
        <taxon>Euteleostomi</taxon>
        <taxon>Actinopterygii</taxon>
        <taxon>Neopterygii</taxon>
        <taxon>Teleostei</taxon>
        <taxon>Neoteleostei</taxon>
        <taxon>Acanthomorphata</taxon>
        <taxon>Ovalentaria</taxon>
        <taxon>Atherinomorphae</taxon>
        <taxon>Cyprinodontiformes</taxon>
        <taxon>Goodeidae</taxon>
        <taxon>Ameca</taxon>
    </lineage>
</organism>
<comment type="caution">
    <text evidence="1">The sequence shown here is derived from an EMBL/GenBank/DDBJ whole genome shotgun (WGS) entry which is preliminary data.</text>
</comment>
<name>A0ABV0Z640_9TELE</name>
<dbReference type="Proteomes" id="UP001469553">
    <property type="component" value="Unassembled WGS sequence"/>
</dbReference>
<reference evidence="1 2" key="1">
    <citation type="submission" date="2021-06" db="EMBL/GenBank/DDBJ databases">
        <authorList>
            <person name="Palmer J.M."/>
        </authorList>
    </citation>
    <scope>NUCLEOTIDE SEQUENCE [LARGE SCALE GENOMIC DNA]</scope>
    <source>
        <strain evidence="1 2">AS_MEX2019</strain>
        <tissue evidence="1">Muscle</tissue>
    </source>
</reference>
<keyword evidence="2" id="KW-1185">Reference proteome</keyword>
<proteinExistence type="predicted"/>
<evidence type="ECO:0000313" key="2">
    <source>
        <dbReference type="Proteomes" id="UP001469553"/>
    </source>
</evidence>
<sequence length="107" mass="11711">MLPGLRRRFAAMHLQSMLGGVVADEGPTFPILVVQMNQPGFSCLITEGSATADITWLGSSSLRRQLSNIWTHPFEWSVSKVLSCSCHVSAQFELILFISSKARSLSA</sequence>
<gene>
    <name evidence="1" type="ORF">AMECASPLE_038664</name>
</gene>
<protein>
    <submittedName>
        <fullName evidence="1">Uncharacterized protein</fullName>
    </submittedName>
</protein>
<dbReference type="EMBL" id="JAHRIP010054328">
    <property type="protein sequence ID" value="MEQ2301689.1"/>
    <property type="molecule type" value="Genomic_DNA"/>
</dbReference>
<accession>A0ABV0Z640</accession>
<evidence type="ECO:0000313" key="1">
    <source>
        <dbReference type="EMBL" id="MEQ2301689.1"/>
    </source>
</evidence>